<proteinExistence type="predicted"/>
<accession>J0R6F4</accession>
<dbReference type="HOGENOM" id="CLU_1599485_0_0_5"/>
<reference evidence="1 2" key="1">
    <citation type="submission" date="2012-03" db="EMBL/GenBank/DDBJ databases">
        <title>The Genome Sequence of Bartonella melophagi K-2C.</title>
        <authorList>
            <consortium name="The Broad Institute Genome Sequencing Platform"/>
            <consortium name="The Broad Institute Genome Sequencing Center for Infectious Disease"/>
            <person name="Feldgarden M."/>
            <person name="Kirby J."/>
            <person name="Kosoy M."/>
            <person name="Birtles R."/>
            <person name="Probert W.S."/>
            <person name="Chiaraviglio L."/>
            <person name="Young S.K."/>
            <person name="Zeng Q."/>
            <person name="Gargeya S."/>
            <person name="Fitzgerald M."/>
            <person name="Haas B."/>
            <person name="Abouelleil A."/>
            <person name="Alvarado L."/>
            <person name="Arachchi H.M."/>
            <person name="Berlin A."/>
            <person name="Chapman S.B."/>
            <person name="Gearin G."/>
            <person name="Goldberg J."/>
            <person name="Griggs A."/>
            <person name="Gujja S."/>
            <person name="Hansen M."/>
            <person name="Heiman D."/>
            <person name="Howarth C."/>
            <person name="Larimer J."/>
            <person name="Lui A."/>
            <person name="MacDonald P.J.P."/>
            <person name="McCowen C."/>
            <person name="Montmayeur A."/>
            <person name="Murphy C."/>
            <person name="Neiman D."/>
            <person name="Pearson M."/>
            <person name="Priest M."/>
            <person name="Roberts A."/>
            <person name="Saif S."/>
            <person name="Shea T."/>
            <person name="Sisk P."/>
            <person name="Stolte C."/>
            <person name="Sykes S."/>
            <person name="Wortman J."/>
            <person name="Nusbaum C."/>
            <person name="Birren B."/>
        </authorList>
    </citation>
    <scope>NUCLEOTIDE SEQUENCE [LARGE SCALE GENOMIC DNA]</scope>
    <source>
        <strain evidence="1 2">K-2C</strain>
    </source>
</reference>
<evidence type="ECO:0000313" key="2">
    <source>
        <dbReference type="Proteomes" id="UP000009017"/>
    </source>
</evidence>
<dbReference type="PATRIC" id="fig|1094557.3.peg.374"/>
<dbReference type="Proteomes" id="UP000009017">
    <property type="component" value="Unassembled WGS sequence"/>
</dbReference>
<evidence type="ECO:0000313" key="1">
    <source>
        <dbReference type="EMBL" id="EJF91294.1"/>
    </source>
</evidence>
<dbReference type="AlphaFoldDB" id="J0R6F4"/>
<comment type="caution">
    <text evidence="1">The sequence shown here is derived from an EMBL/GenBank/DDBJ whole genome shotgun (WGS) entry which is preliminary data.</text>
</comment>
<sequence length="166" mass="18593">MYIPPPQRIFLSRFNIPIPHAPPYRCTQPTPIEHIFPLSSTLQTLSCLTTLTIFPTHTNPTIVPTFLQARTPHNTQNLLSPTHHHSSSQVCPFIPTLSNLSPSTTLTPSRLSTPPLTPRMHTPLMRLCISLKESPYPHKFAYTIIGLFIKSNSSITKGDIDCRKTS</sequence>
<name>J0R6F4_9HYPH</name>
<keyword evidence="2" id="KW-1185">Reference proteome</keyword>
<gene>
    <name evidence="1" type="ORF">ME3_00360</name>
</gene>
<protein>
    <submittedName>
        <fullName evidence="1">Uncharacterized protein</fullName>
    </submittedName>
</protein>
<dbReference type="EMBL" id="AIMA01000004">
    <property type="protein sequence ID" value="EJF91294.1"/>
    <property type="molecule type" value="Genomic_DNA"/>
</dbReference>
<organism evidence="1 2">
    <name type="scientific">Bartonella melophagi K-2C</name>
    <dbReference type="NCBI Taxonomy" id="1094557"/>
    <lineage>
        <taxon>Bacteria</taxon>
        <taxon>Pseudomonadati</taxon>
        <taxon>Pseudomonadota</taxon>
        <taxon>Alphaproteobacteria</taxon>
        <taxon>Hyphomicrobiales</taxon>
        <taxon>Bartonellaceae</taxon>
        <taxon>Bartonella</taxon>
    </lineage>
</organism>